<feature type="domain" description="Bacterial Ig" evidence="3">
    <location>
        <begin position="298"/>
        <end position="368"/>
    </location>
</feature>
<dbReference type="InterPro" id="IPR041498">
    <property type="entry name" value="Big_6"/>
</dbReference>
<dbReference type="InterPro" id="IPR013783">
    <property type="entry name" value="Ig-like_fold"/>
</dbReference>
<keyword evidence="5" id="KW-1185">Reference proteome</keyword>
<evidence type="ECO:0000256" key="1">
    <source>
        <dbReference type="SAM" id="Phobius"/>
    </source>
</evidence>
<keyword evidence="1" id="KW-0472">Membrane</keyword>
<keyword evidence="1" id="KW-1133">Transmembrane helix</keyword>
<feature type="chain" id="PRO_5046848493" description="Bacterial Ig domain-containing protein" evidence="2">
    <location>
        <begin position="28"/>
        <end position="491"/>
    </location>
</feature>
<dbReference type="Pfam" id="PF17936">
    <property type="entry name" value="Big_6"/>
    <property type="match status" value="2"/>
</dbReference>
<keyword evidence="1" id="KW-0812">Transmembrane</keyword>
<feature type="signal peptide" evidence="2">
    <location>
        <begin position="1"/>
        <end position="27"/>
    </location>
</feature>
<reference evidence="5" key="1">
    <citation type="journal article" date="2019" name="Int. J. Syst. Evol. Microbiol.">
        <title>The Global Catalogue of Microorganisms (GCM) 10K type strain sequencing project: providing services to taxonomists for standard genome sequencing and annotation.</title>
        <authorList>
            <consortium name="The Broad Institute Genomics Platform"/>
            <consortium name="The Broad Institute Genome Sequencing Center for Infectious Disease"/>
            <person name="Wu L."/>
            <person name="Ma J."/>
        </authorList>
    </citation>
    <scope>NUCLEOTIDE SEQUENCE [LARGE SCALE GENOMIC DNA]</scope>
    <source>
        <strain evidence="5">NBRC 108728</strain>
    </source>
</reference>
<protein>
    <recommendedName>
        <fullName evidence="3">Bacterial Ig domain-containing protein</fullName>
    </recommendedName>
</protein>
<proteinExistence type="predicted"/>
<accession>A0ABN6XZZ9</accession>
<sequence length="491" mass="48562">MRLSLPSACLGTALLVGLTGMTTPAFADTGSATGAGSATTDATVLATDVNASLIGQTGVAVLPGQILRSYWRVANTPGAAAIPANAVRLSWSVDKGATFSTGTVQNVFNAGSANRGCSLAGAQLACLTQSNTNSIAASGANNYSHFYPMVQIPADAVPGTVYAVTGTLTFDSGTYTNVNPNTTFTTRLPVPLSAPAFTGPALDTTVGAKPTITGTGVAGATVHVLDGSGAELGTTIASSDGSWSFVPAVPLPDGPTTLSAWQHSVDTDSTQRSSATFVVDATAPDAPVITGPGGDTILPGTDTTVTGTGEEGAHVIVRDDRGGVLCETEVSGGTFSCEVGALPLGSNRLSVTLTDGFGNESSPSAVTVTVADAPVDPVTPVDPTDPVEPVDPTEPVTPIDPGAPIDPVVTDPSDGGAVVEISTPSTGPGAVLAGEAAAPSGAPVAATTTPTGERLAFTGTDRGELVAGTATAGVAILAGLVLLLARRRRAE</sequence>
<name>A0ABN6XZZ9_9MICO</name>
<evidence type="ECO:0000313" key="5">
    <source>
        <dbReference type="Proteomes" id="UP001321486"/>
    </source>
</evidence>
<dbReference type="EMBL" id="AP027732">
    <property type="protein sequence ID" value="BDZ49427.1"/>
    <property type="molecule type" value="Genomic_DNA"/>
</dbReference>
<organism evidence="4 5">
    <name type="scientific">Frondihabitans sucicola</name>
    <dbReference type="NCBI Taxonomy" id="1268041"/>
    <lineage>
        <taxon>Bacteria</taxon>
        <taxon>Bacillati</taxon>
        <taxon>Actinomycetota</taxon>
        <taxon>Actinomycetes</taxon>
        <taxon>Micrococcales</taxon>
        <taxon>Microbacteriaceae</taxon>
        <taxon>Frondihabitans</taxon>
    </lineage>
</organism>
<evidence type="ECO:0000313" key="4">
    <source>
        <dbReference type="EMBL" id="BDZ49427.1"/>
    </source>
</evidence>
<feature type="transmembrane region" description="Helical" evidence="1">
    <location>
        <begin position="465"/>
        <end position="485"/>
    </location>
</feature>
<gene>
    <name evidence="4" type="ORF">GCM10025867_16680</name>
</gene>
<dbReference type="Proteomes" id="UP001321486">
    <property type="component" value="Chromosome"/>
</dbReference>
<evidence type="ECO:0000259" key="3">
    <source>
        <dbReference type="Pfam" id="PF17936"/>
    </source>
</evidence>
<dbReference type="Gene3D" id="2.60.40.10">
    <property type="entry name" value="Immunoglobulins"/>
    <property type="match status" value="2"/>
</dbReference>
<evidence type="ECO:0000256" key="2">
    <source>
        <dbReference type="SAM" id="SignalP"/>
    </source>
</evidence>
<dbReference type="RefSeq" id="WP_286346223.1">
    <property type="nucleotide sequence ID" value="NZ_AP027732.1"/>
</dbReference>
<keyword evidence="2" id="KW-0732">Signal</keyword>
<feature type="domain" description="Bacterial Ig" evidence="3">
    <location>
        <begin position="210"/>
        <end position="262"/>
    </location>
</feature>